<accession>A0A7W7WXT1</accession>
<reference evidence="1 2" key="1">
    <citation type="submission" date="2020-08" db="EMBL/GenBank/DDBJ databases">
        <title>Sequencing the genomes of 1000 actinobacteria strains.</title>
        <authorList>
            <person name="Klenk H.-P."/>
        </authorList>
    </citation>
    <scope>NUCLEOTIDE SEQUENCE [LARGE SCALE GENOMIC DNA]</scope>
    <source>
        <strain evidence="1 2">DSM 45084</strain>
    </source>
</reference>
<proteinExistence type="predicted"/>
<keyword evidence="2" id="KW-1185">Reference proteome</keyword>
<name>A0A7W7WXT1_9PSEU</name>
<gene>
    <name evidence="1" type="ORF">F4559_004337</name>
</gene>
<evidence type="ECO:0000313" key="2">
    <source>
        <dbReference type="Proteomes" id="UP000542674"/>
    </source>
</evidence>
<dbReference type="Proteomes" id="UP000542674">
    <property type="component" value="Unassembled WGS sequence"/>
</dbReference>
<organism evidence="1 2">
    <name type="scientific">Saccharothrix violaceirubra</name>
    <dbReference type="NCBI Taxonomy" id="413306"/>
    <lineage>
        <taxon>Bacteria</taxon>
        <taxon>Bacillati</taxon>
        <taxon>Actinomycetota</taxon>
        <taxon>Actinomycetes</taxon>
        <taxon>Pseudonocardiales</taxon>
        <taxon>Pseudonocardiaceae</taxon>
        <taxon>Saccharothrix</taxon>
    </lineage>
</organism>
<protein>
    <submittedName>
        <fullName evidence="1">Uncharacterized protein</fullName>
    </submittedName>
</protein>
<evidence type="ECO:0000313" key="1">
    <source>
        <dbReference type="EMBL" id="MBB4966978.1"/>
    </source>
</evidence>
<dbReference type="RefSeq" id="WP_184671322.1">
    <property type="nucleotide sequence ID" value="NZ_BAABAI010000037.1"/>
</dbReference>
<dbReference type="AlphaFoldDB" id="A0A7W7WXT1"/>
<dbReference type="EMBL" id="JACHJS010000001">
    <property type="protein sequence ID" value="MBB4966978.1"/>
    <property type="molecule type" value="Genomic_DNA"/>
</dbReference>
<sequence length="168" mass="17771">MRRRRGRPDTSAGLSTAGWLFAELALLLLVVAVGSEVPPVRNAMSEPAVTSTPTTTQTAPPTRGLSLTTERFVMPAVPDDQVVARFTELMTARIGPDAQVGLVLLFGVSTTGVLGDGEQVSKRLKGFVEPAGLPQLRTSTDIRPYIGSRNDAGPGEVVVELFLMNGPS</sequence>
<comment type="caution">
    <text evidence="1">The sequence shown here is derived from an EMBL/GenBank/DDBJ whole genome shotgun (WGS) entry which is preliminary data.</text>
</comment>